<dbReference type="KEGG" id="sand:H3309_15365"/>
<keyword evidence="2" id="KW-1185">Reference proteome</keyword>
<evidence type="ECO:0000313" key="2">
    <source>
        <dbReference type="Proteomes" id="UP000515292"/>
    </source>
</evidence>
<dbReference type="Proteomes" id="UP000515292">
    <property type="component" value="Chromosome"/>
</dbReference>
<name>A0A7G5IH21_9SPHN</name>
<gene>
    <name evidence="1" type="ORF">H3309_15365</name>
</gene>
<sequence>MSSAEIILVAAMMVAAAPLPPGDWGGDGVMLRVTADGAVLSADCASGVIRGALSPDGDGRFSAGGLHVRDAPGPAPGDQQLRDNARFSGRIADGWMTLTVREAGGAATEYRMQAGRRVKLHRCG</sequence>
<protein>
    <submittedName>
        <fullName evidence="1">Uncharacterized protein</fullName>
    </submittedName>
</protein>
<dbReference type="RefSeq" id="WP_182295754.1">
    <property type="nucleotide sequence ID" value="NZ_CP059851.1"/>
</dbReference>
<dbReference type="AlphaFoldDB" id="A0A7G5IH21"/>
<accession>A0A7G5IH21</accession>
<evidence type="ECO:0000313" key="1">
    <source>
        <dbReference type="EMBL" id="QMW22663.1"/>
    </source>
</evidence>
<organism evidence="1 2">
    <name type="scientific">Sandaracinobacteroides saxicola</name>
    <dbReference type="NCBI Taxonomy" id="2759707"/>
    <lineage>
        <taxon>Bacteria</taxon>
        <taxon>Pseudomonadati</taxon>
        <taxon>Pseudomonadota</taxon>
        <taxon>Alphaproteobacteria</taxon>
        <taxon>Sphingomonadales</taxon>
        <taxon>Sphingosinicellaceae</taxon>
        <taxon>Sandaracinobacteroides</taxon>
    </lineage>
</organism>
<proteinExistence type="predicted"/>
<reference evidence="1 2" key="1">
    <citation type="submission" date="2020-07" db="EMBL/GenBank/DDBJ databases">
        <title>Complete genome sequence for Sandaracinobacter sp. M6.</title>
        <authorList>
            <person name="Tang Y."/>
            <person name="Liu Q."/>
            <person name="Guo Z."/>
            <person name="Lei P."/>
            <person name="Huang B."/>
        </authorList>
    </citation>
    <scope>NUCLEOTIDE SEQUENCE [LARGE SCALE GENOMIC DNA]</scope>
    <source>
        <strain evidence="1 2">M6</strain>
    </source>
</reference>
<dbReference type="EMBL" id="CP059851">
    <property type="protein sequence ID" value="QMW22663.1"/>
    <property type="molecule type" value="Genomic_DNA"/>
</dbReference>